<sequence>MNKKVKNLSILIIACMSLISIGANPCKAVISGIKETSFSFTVKQGHISMPDGQSILMWGYAIDNGPMQYPGPTLIVNQGDNITITLTNQLPSIYGNVSIVFPGHEVKATGGVPGLLTNEAPPDGVTSVTYTFTADQPGTYYYHSGTRPELQLEMGLIGAIIVRPQGFDPANPTAYNHPDSAYDREYLFLLSEMDPVIHRLIEFGTMDEIDNTTYRPVYWMINGRAAPDTMFPAKVPWLPHQPYNCMPRMHPGEKLLMRVINGGRDLHPFHHHGNHSRIIAKDGRLLKSSPGVGADLAQTVFTIKSIPGETVDSIFEWTGKGLGWDVYGHKPSDPLAPHEYAPDHGKPFPVKLPDPLNLTYGGFWSGSPFLGSVGDLPPGEGGLNVYGGLFYMWHSHTEKEMVNNNIFPGGMMTMMVIEPPGAPIP</sequence>
<keyword evidence="4" id="KW-0732">Signal</keyword>
<evidence type="ECO:0000256" key="2">
    <source>
        <dbReference type="ARBA" id="ARBA00023002"/>
    </source>
</evidence>
<keyword evidence="1" id="KW-0479">Metal-binding</keyword>
<evidence type="ECO:0000256" key="1">
    <source>
        <dbReference type="ARBA" id="ARBA00022723"/>
    </source>
</evidence>
<name>A0A1B9F2W0_9BACT</name>
<accession>A0A1B9F2W0</accession>
<keyword evidence="3" id="KW-0186">Copper</keyword>
<dbReference type="RefSeq" id="WP_067620613.1">
    <property type="nucleotide sequence ID" value="NZ_MAGO01000015.1"/>
</dbReference>
<dbReference type="OrthoDB" id="9757546at2"/>
<protein>
    <submittedName>
        <fullName evidence="6">Multicopper oxidase</fullName>
    </submittedName>
</protein>
<dbReference type="Gene3D" id="2.60.40.420">
    <property type="entry name" value="Cupredoxins - blue copper proteins"/>
    <property type="match status" value="1"/>
</dbReference>
<organism evidence="6 7">
    <name type="scientific">Dissulfuribacter thermophilus</name>
    <dbReference type="NCBI Taxonomy" id="1156395"/>
    <lineage>
        <taxon>Bacteria</taxon>
        <taxon>Pseudomonadati</taxon>
        <taxon>Thermodesulfobacteriota</taxon>
        <taxon>Dissulfuribacteria</taxon>
        <taxon>Dissulfuribacterales</taxon>
        <taxon>Dissulfuribacteraceae</taxon>
        <taxon>Dissulfuribacter</taxon>
    </lineage>
</organism>
<comment type="caution">
    <text evidence="6">The sequence shown here is derived from an EMBL/GenBank/DDBJ whole genome shotgun (WGS) entry which is preliminary data.</text>
</comment>
<keyword evidence="7" id="KW-1185">Reference proteome</keyword>
<dbReference type="InterPro" id="IPR011707">
    <property type="entry name" value="Cu-oxidase-like_N"/>
</dbReference>
<dbReference type="InterPro" id="IPR008972">
    <property type="entry name" value="Cupredoxin"/>
</dbReference>
<dbReference type="GO" id="GO:0016491">
    <property type="term" value="F:oxidoreductase activity"/>
    <property type="evidence" value="ECO:0007669"/>
    <property type="project" value="UniProtKB-KW"/>
</dbReference>
<feature type="signal peptide" evidence="4">
    <location>
        <begin position="1"/>
        <end position="22"/>
    </location>
</feature>
<dbReference type="CDD" id="cd04206">
    <property type="entry name" value="CuRO_1_LCC_like"/>
    <property type="match status" value="1"/>
</dbReference>
<evidence type="ECO:0000313" key="6">
    <source>
        <dbReference type="EMBL" id="OCC14278.1"/>
    </source>
</evidence>
<dbReference type="EMBL" id="MAGO01000015">
    <property type="protein sequence ID" value="OCC14278.1"/>
    <property type="molecule type" value="Genomic_DNA"/>
</dbReference>
<dbReference type="PANTHER" id="PTHR11709">
    <property type="entry name" value="MULTI-COPPER OXIDASE"/>
    <property type="match status" value="1"/>
</dbReference>
<dbReference type="AlphaFoldDB" id="A0A1B9F2W0"/>
<proteinExistence type="predicted"/>
<dbReference type="PANTHER" id="PTHR11709:SF394">
    <property type="entry name" value="FI03373P-RELATED"/>
    <property type="match status" value="1"/>
</dbReference>
<feature type="domain" description="Plastocyanin-like" evidence="5">
    <location>
        <begin position="68"/>
        <end position="165"/>
    </location>
</feature>
<evidence type="ECO:0000313" key="7">
    <source>
        <dbReference type="Proteomes" id="UP000093080"/>
    </source>
</evidence>
<dbReference type="Pfam" id="PF07732">
    <property type="entry name" value="Cu-oxidase_3"/>
    <property type="match status" value="1"/>
</dbReference>
<keyword evidence="2" id="KW-0560">Oxidoreductase</keyword>
<dbReference type="SUPFAM" id="SSF49503">
    <property type="entry name" value="Cupredoxins"/>
    <property type="match status" value="2"/>
</dbReference>
<reference evidence="6 7" key="1">
    <citation type="submission" date="2016-06" db="EMBL/GenBank/DDBJ databases">
        <title>Respiratory ammonification of nitrate coupled to the oxidation of elemental sulfur in deep-sea autotrophic thermophilic bacteria.</title>
        <authorList>
            <person name="Slobodkina G.B."/>
            <person name="Mardanov A.V."/>
            <person name="Ravin N.V."/>
            <person name="Frolova A.A."/>
            <person name="Viryasiv M.B."/>
            <person name="Chernyh N.A."/>
            <person name="Bonch-Osmolovskaya E.A."/>
            <person name="Slobodkin A.I."/>
        </authorList>
    </citation>
    <scope>NUCLEOTIDE SEQUENCE [LARGE SCALE GENOMIC DNA]</scope>
    <source>
        <strain evidence="6 7">S69</strain>
    </source>
</reference>
<feature type="chain" id="PRO_5008626151" evidence="4">
    <location>
        <begin position="23"/>
        <end position="425"/>
    </location>
</feature>
<dbReference type="InterPro" id="IPR045087">
    <property type="entry name" value="Cu-oxidase_fam"/>
</dbReference>
<evidence type="ECO:0000256" key="3">
    <source>
        <dbReference type="ARBA" id="ARBA00023008"/>
    </source>
</evidence>
<dbReference type="GO" id="GO:0005507">
    <property type="term" value="F:copper ion binding"/>
    <property type="evidence" value="ECO:0007669"/>
    <property type="project" value="InterPro"/>
</dbReference>
<dbReference type="Proteomes" id="UP000093080">
    <property type="component" value="Unassembled WGS sequence"/>
</dbReference>
<evidence type="ECO:0000259" key="5">
    <source>
        <dbReference type="Pfam" id="PF07732"/>
    </source>
</evidence>
<gene>
    <name evidence="6" type="ORF">DBT_2350</name>
</gene>
<evidence type="ECO:0000256" key="4">
    <source>
        <dbReference type="SAM" id="SignalP"/>
    </source>
</evidence>
<dbReference type="STRING" id="1156395.DBT_2350"/>